<dbReference type="EMBL" id="RPHB01000002">
    <property type="protein sequence ID" value="MBW3466819.1"/>
    <property type="molecule type" value="Genomic_DNA"/>
</dbReference>
<dbReference type="AlphaFoldDB" id="A0A951IVS8"/>
<dbReference type="RefSeq" id="WP_219287038.1">
    <property type="nucleotide sequence ID" value="NZ_RPHB01000002.1"/>
</dbReference>
<keyword evidence="5" id="KW-1185">Reference proteome</keyword>
<evidence type="ECO:0000259" key="1">
    <source>
        <dbReference type="Pfam" id="PF21012"/>
    </source>
</evidence>
<reference evidence="2" key="1">
    <citation type="submission" date="2018-11" db="EMBL/GenBank/DDBJ databases">
        <authorList>
            <person name="Misztak A.E."/>
            <person name="Waleron M."/>
            <person name="Waleron K.F."/>
        </authorList>
    </citation>
    <scope>NUCLEOTIDE SEQUENCE</scope>
    <source>
        <strain evidence="2">DPMB0001</strain>
    </source>
</reference>
<evidence type="ECO:0000313" key="4">
    <source>
        <dbReference type="EMBL" id="MBW3470314.1"/>
    </source>
</evidence>
<dbReference type="Pfam" id="PF21012">
    <property type="entry name" value="DUF6850"/>
    <property type="match status" value="1"/>
</dbReference>
<proteinExistence type="predicted"/>
<dbReference type="EMBL" id="RPHB01000013">
    <property type="protein sequence ID" value="MBW3470314.1"/>
    <property type="molecule type" value="Genomic_DNA"/>
</dbReference>
<comment type="caution">
    <text evidence="2">The sequence shown here is derived from an EMBL/GenBank/DDBJ whole genome shotgun (WGS) entry which is preliminary data.</text>
</comment>
<dbReference type="InterPro" id="IPR049236">
    <property type="entry name" value="DUF6850"/>
</dbReference>
<dbReference type="EMBL" id="RPHB01000008">
    <property type="protein sequence ID" value="MBW3469611.1"/>
    <property type="molecule type" value="Genomic_DNA"/>
</dbReference>
<gene>
    <name evidence="2" type="ORF">EGN73_03185</name>
    <name evidence="3" type="ORF">EGN73_17585</name>
    <name evidence="4" type="ORF">EGN73_21235</name>
</gene>
<evidence type="ECO:0000313" key="5">
    <source>
        <dbReference type="Proteomes" id="UP000727490"/>
    </source>
</evidence>
<evidence type="ECO:0000313" key="2">
    <source>
        <dbReference type="EMBL" id="MBW3466819.1"/>
    </source>
</evidence>
<sequence>MKMISSIHVFVVFGMCFLPGSLMAKGADSLLRQDEQAKKFHPVQYFLRQDIFWHAAYPFLMDQEKAEFYRASLNYSSGEGNLVASLMPESFRNIHFYSQSGKQLGNWSFQGDFQYTRELEQVRPFLMQSMETSLHPYLLAQEQTSPWSGDKVRISLSGNSARYLQEKLGNFFRVNYQVETFAMDAEPRPLYNKNRYEVQVGQSIRPHRSTELGAAATFSRSNEENQIGAFAVQEFSLIFMRGLNTFSRNAFQSFTRNQFIEESAFQLYGRHTFANKTSVFLQFSNGILSANLRDGIAFPVDAGSSRAGKFSMESGLFIPLEQGDYQQHFSWEILNGTSMDPVFEAVNFLYRTQRIEGVHTFNVYRSNSIWELRWASIKQRDEDFAAESLRSFSSLYLLASNSFALIDRKHFSIFLRPGLGVFMPQPGIFPELSDGISQMMHGPDRQFYQSNHLEAKLSSWFLLRSPKESVKLGFDYTLKSQNIQQFSIFQLNLSLII</sequence>
<protein>
    <recommendedName>
        <fullName evidence="1">DUF6850 domain-containing protein</fullName>
    </recommendedName>
</protein>
<feature type="domain" description="DUF6850" evidence="1">
    <location>
        <begin position="60"/>
        <end position="494"/>
    </location>
</feature>
<accession>A0A951IVS8</accession>
<evidence type="ECO:0000313" key="3">
    <source>
        <dbReference type="EMBL" id="MBW3469611.1"/>
    </source>
</evidence>
<dbReference type="Proteomes" id="UP000727490">
    <property type="component" value="Unassembled WGS sequence"/>
</dbReference>
<name>A0A951IVS8_9BACT</name>
<reference evidence="2 5" key="2">
    <citation type="journal article" date="2020" name="Syst. Appl. Microbiol.">
        <title>Arthrospiribacter ruber gen. nov., sp. nov., a novel bacterium isolated from Arthrospira cultures.</title>
        <authorList>
            <person name="Waleron M."/>
            <person name="Misztak A."/>
            <person name="Waleron M.M."/>
            <person name="Furmaniak M."/>
            <person name="Mrozik A."/>
            <person name="Waleron K."/>
        </authorList>
    </citation>
    <scope>NUCLEOTIDE SEQUENCE [LARGE SCALE GENOMIC DNA]</scope>
    <source>
        <strain evidence="2 5">DPMB0001</strain>
    </source>
</reference>
<organism evidence="2 5">
    <name type="scientific">Arthrospiribacter ruber</name>
    <dbReference type="NCBI Taxonomy" id="2487934"/>
    <lineage>
        <taxon>Bacteria</taxon>
        <taxon>Pseudomonadati</taxon>
        <taxon>Bacteroidota</taxon>
        <taxon>Cytophagia</taxon>
        <taxon>Cytophagales</taxon>
        <taxon>Cyclobacteriaceae</taxon>
        <taxon>Arthrospiribacter</taxon>
    </lineage>
</organism>